<evidence type="ECO:0000259" key="7">
    <source>
        <dbReference type="PROSITE" id="PS50850"/>
    </source>
</evidence>
<gene>
    <name evidence="8" type="ORF">FA10DRAFT_298401</name>
</gene>
<dbReference type="GeneID" id="37046508"/>
<dbReference type="Pfam" id="PF07690">
    <property type="entry name" value="MFS_1"/>
    <property type="match status" value="1"/>
</dbReference>
<evidence type="ECO:0000313" key="8">
    <source>
        <dbReference type="EMBL" id="PWN92951.1"/>
    </source>
</evidence>
<accession>A0A316YUN1</accession>
<evidence type="ECO:0000256" key="2">
    <source>
        <dbReference type="ARBA" id="ARBA00022448"/>
    </source>
</evidence>
<dbReference type="Proteomes" id="UP000245768">
    <property type="component" value="Unassembled WGS sequence"/>
</dbReference>
<dbReference type="AlphaFoldDB" id="A0A316YUN1"/>
<feature type="transmembrane region" description="Helical" evidence="6">
    <location>
        <begin position="137"/>
        <end position="156"/>
    </location>
</feature>
<dbReference type="FunFam" id="1.20.1250.20:FF:000013">
    <property type="entry name" value="MFS general substrate transporter"/>
    <property type="match status" value="1"/>
</dbReference>
<feature type="transmembrane region" description="Helical" evidence="6">
    <location>
        <begin position="200"/>
        <end position="222"/>
    </location>
</feature>
<feature type="transmembrane region" description="Helical" evidence="6">
    <location>
        <begin position="379"/>
        <end position="404"/>
    </location>
</feature>
<sequence length="512" mass="56480">MGEGGSTERLDDAEGTLVGEQKDVSASEEERQLRWKLDLQIVPLSLVIYTLSFLDRTNIGQARLQGLQEDLDMSFHDFQVALTILYVPYIIFELPSNLIIRKVGPARLIPLLLTIWGMVSCVQGTVRNKTGLYINRAFLGLVEAGVLPGLSVYLSFFYTPREMQLRQALYFSGASLSGSFNGLLAVAIGELGGRRGIAKWSWVMIIEGAFTTLFGIIAFFIMPNSINNAWWLTEAQRDLGRRRLALARHPDLDAVGEKTGDIGATSRDGLPDEAFSWSEVLRAFTDPFVWLMFCAGFCSATSIYGLSFFAPTIIKSLPLGLTSVQSQLLSVPPFFAGFLFSVAFAFFSDRLQWRYLSGASAFTLASVGYLIALCTSTGWAQYAGLMVLCAGSFSIPPMLLTWALTNVWGYYKRATAAAFLICATNSAGIAGTWLFSPQEAPRYFRGFGTNLALNIMGIVFLSLAELWVLRERRRRRHGSSDHLVEALASQGMSPAAIRAKLGDRHPGYHLEL</sequence>
<feature type="transmembrane region" description="Helical" evidence="6">
    <location>
        <begin position="74"/>
        <end position="92"/>
    </location>
</feature>
<feature type="transmembrane region" description="Helical" evidence="6">
    <location>
        <begin position="416"/>
        <end position="435"/>
    </location>
</feature>
<protein>
    <submittedName>
        <fullName evidence="8">MFS general substrate transporter</fullName>
    </submittedName>
</protein>
<feature type="transmembrane region" description="Helical" evidence="6">
    <location>
        <begin position="168"/>
        <end position="188"/>
    </location>
</feature>
<dbReference type="InterPro" id="IPR036259">
    <property type="entry name" value="MFS_trans_sf"/>
</dbReference>
<dbReference type="InterPro" id="IPR011701">
    <property type="entry name" value="MFS"/>
</dbReference>
<comment type="subcellular location">
    <subcellularLocation>
        <location evidence="1">Membrane</location>
        <topology evidence="1">Multi-pass membrane protein</topology>
    </subcellularLocation>
</comment>
<proteinExistence type="predicted"/>
<dbReference type="RefSeq" id="XP_025380149.1">
    <property type="nucleotide sequence ID" value="XM_025524592.1"/>
</dbReference>
<feature type="transmembrane region" description="Helical" evidence="6">
    <location>
        <begin position="447"/>
        <end position="469"/>
    </location>
</feature>
<dbReference type="OrthoDB" id="9971669at2759"/>
<dbReference type="FunFam" id="1.20.1250.20:FF:000057">
    <property type="entry name" value="MFS general substrate transporter"/>
    <property type="match status" value="1"/>
</dbReference>
<keyword evidence="5 6" id="KW-0472">Membrane</keyword>
<dbReference type="GO" id="GO:0016020">
    <property type="term" value="C:membrane"/>
    <property type="evidence" value="ECO:0007669"/>
    <property type="project" value="UniProtKB-SubCell"/>
</dbReference>
<dbReference type="EMBL" id="KZ819634">
    <property type="protein sequence ID" value="PWN92951.1"/>
    <property type="molecule type" value="Genomic_DNA"/>
</dbReference>
<dbReference type="PANTHER" id="PTHR43791">
    <property type="entry name" value="PERMEASE-RELATED"/>
    <property type="match status" value="1"/>
</dbReference>
<name>A0A316YUN1_9BASI</name>
<evidence type="ECO:0000313" key="9">
    <source>
        <dbReference type="Proteomes" id="UP000245768"/>
    </source>
</evidence>
<keyword evidence="2" id="KW-0813">Transport</keyword>
<feature type="transmembrane region" description="Helical" evidence="6">
    <location>
        <begin position="330"/>
        <end position="348"/>
    </location>
</feature>
<dbReference type="STRING" id="215250.A0A316YUN1"/>
<evidence type="ECO:0000256" key="5">
    <source>
        <dbReference type="ARBA" id="ARBA00023136"/>
    </source>
</evidence>
<dbReference type="Gene3D" id="1.20.1250.20">
    <property type="entry name" value="MFS general substrate transporter like domains"/>
    <property type="match status" value="2"/>
</dbReference>
<feature type="transmembrane region" description="Helical" evidence="6">
    <location>
        <begin position="355"/>
        <end position="373"/>
    </location>
</feature>
<keyword evidence="9" id="KW-1185">Reference proteome</keyword>
<dbReference type="GO" id="GO:0022857">
    <property type="term" value="F:transmembrane transporter activity"/>
    <property type="evidence" value="ECO:0007669"/>
    <property type="project" value="InterPro"/>
</dbReference>
<evidence type="ECO:0000256" key="1">
    <source>
        <dbReference type="ARBA" id="ARBA00004141"/>
    </source>
</evidence>
<dbReference type="PANTHER" id="PTHR43791:SF85">
    <property type="entry name" value="TRANSPORTER, PUTATIVE (AFU_ORTHOLOGUE AFUA_6G00710)-RELATED"/>
    <property type="match status" value="1"/>
</dbReference>
<feature type="domain" description="Major facilitator superfamily (MFS) profile" evidence="7">
    <location>
        <begin position="41"/>
        <end position="474"/>
    </location>
</feature>
<dbReference type="InParanoid" id="A0A316YUN1"/>
<feature type="transmembrane region" description="Helical" evidence="6">
    <location>
        <begin position="288"/>
        <end position="310"/>
    </location>
</feature>
<keyword evidence="3 6" id="KW-0812">Transmembrane</keyword>
<dbReference type="InterPro" id="IPR020846">
    <property type="entry name" value="MFS_dom"/>
</dbReference>
<evidence type="ECO:0000256" key="6">
    <source>
        <dbReference type="SAM" id="Phobius"/>
    </source>
</evidence>
<organism evidence="8 9">
    <name type="scientific">Acaromyces ingoldii</name>
    <dbReference type="NCBI Taxonomy" id="215250"/>
    <lineage>
        <taxon>Eukaryota</taxon>
        <taxon>Fungi</taxon>
        <taxon>Dikarya</taxon>
        <taxon>Basidiomycota</taxon>
        <taxon>Ustilaginomycotina</taxon>
        <taxon>Exobasidiomycetes</taxon>
        <taxon>Exobasidiales</taxon>
        <taxon>Cryptobasidiaceae</taxon>
        <taxon>Acaromyces</taxon>
    </lineage>
</organism>
<dbReference type="SUPFAM" id="SSF103473">
    <property type="entry name" value="MFS general substrate transporter"/>
    <property type="match status" value="1"/>
</dbReference>
<dbReference type="PROSITE" id="PS50850">
    <property type="entry name" value="MFS"/>
    <property type="match status" value="1"/>
</dbReference>
<feature type="transmembrane region" description="Helical" evidence="6">
    <location>
        <begin position="104"/>
        <end position="125"/>
    </location>
</feature>
<keyword evidence="4 6" id="KW-1133">Transmembrane helix</keyword>
<evidence type="ECO:0000256" key="3">
    <source>
        <dbReference type="ARBA" id="ARBA00022692"/>
    </source>
</evidence>
<evidence type="ECO:0000256" key="4">
    <source>
        <dbReference type="ARBA" id="ARBA00022989"/>
    </source>
</evidence>
<reference evidence="8 9" key="1">
    <citation type="journal article" date="2018" name="Mol. Biol. Evol.">
        <title>Broad Genomic Sampling Reveals a Smut Pathogenic Ancestry of the Fungal Clade Ustilaginomycotina.</title>
        <authorList>
            <person name="Kijpornyongpan T."/>
            <person name="Mondo S.J."/>
            <person name="Barry K."/>
            <person name="Sandor L."/>
            <person name="Lee J."/>
            <person name="Lipzen A."/>
            <person name="Pangilinan J."/>
            <person name="LaButti K."/>
            <person name="Hainaut M."/>
            <person name="Henrissat B."/>
            <person name="Grigoriev I.V."/>
            <person name="Spatafora J.W."/>
            <person name="Aime M.C."/>
        </authorList>
    </citation>
    <scope>NUCLEOTIDE SEQUENCE [LARGE SCALE GENOMIC DNA]</scope>
    <source>
        <strain evidence="8 9">MCA 4198</strain>
    </source>
</reference>